<feature type="domain" description="Peptidase M16 N-terminal" evidence="1">
    <location>
        <begin position="35"/>
        <end position="150"/>
    </location>
</feature>
<dbReference type="GO" id="GO:0046872">
    <property type="term" value="F:metal ion binding"/>
    <property type="evidence" value="ECO:0007669"/>
    <property type="project" value="InterPro"/>
</dbReference>
<proteinExistence type="predicted"/>
<evidence type="ECO:0000313" key="3">
    <source>
        <dbReference type="EMBL" id="RKQ63217.1"/>
    </source>
</evidence>
<keyword evidence="4" id="KW-1185">Reference proteome</keyword>
<dbReference type="RefSeq" id="WP_121169412.1">
    <property type="nucleotide sequence ID" value="NZ_RBIE01000001.1"/>
</dbReference>
<dbReference type="AlphaFoldDB" id="A0A420W7D0"/>
<gene>
    <name evidence="3" type="ORF">C7457_0080</name>
</gene>
<dbReference type="InterPro" id="IPR007863">
    <property type="entry name" value="Peptidase_M16_C"/>
</dbReference>
<dbReference type="SUPFAM" id="SSF63411">
    <property type="entry name" value="LuxS/MPP-like metallohydrolase"/>
    <property type="match status" value="2"/>
</dbReference>
<reference evidence="3 4" key="1">
    <citation type="submission" date="2018-10" db="EMBL/GenBank/DDBJ databases">
        <title>Genomic Encyclopedia of Type Strains, Phase IV (KMG-IV): sequencing the most valuable type-strain genomes for metagenomic binning, comparative biology and taxonomic classification.</title>
        <authorList>
            <person name="Goeker M."/>
        </authorList>
    </citation>
    <scope>NUCLEOTIDE SEQUENCE [LARGE SCALE GENOMIC DNA]</scope>
    <source>
        <strain evidence="3 4">DSM 15521</strain>
    </source>
</reference>
<dbReference type="PANTHER" id="PTHR11851">
    <property type="entry name" value="METALLOPROTEASE"/>
    <property type="match status" value="1"/>
</dbReference>
<evidence type="ECO:0000313" key="4">
    <source>
        <dbReference type="Proteomes" id="UP000280881"/>
    </source>
</evidence>
<organism evidence="3 4">
    <name type="scientific">Thermovibrio guaymasensis</name>
    <dbReference type="NCBI Taxonomy" id="240167"/>
    <lineage>
        <taxon>Bacteria</taxon>
        <taxon>Pseudomonadati</taxon>
        <taxon>Aquificota</taxon>
        <taxon>Aquificia</taxon>
        <taxon>Desulfurobacteriales</taxon>
        <taxon>Desulfurobacteriaceae</taxon>
        <taxon>Thermovibrio</taxon>
    </lineage>
</organism>
<dbReference type="InterPro" id="IPR011765">
    <property type="entry name" value="Pept_M16_N"/>
</dbReference>
<dbReference type="Proteomes" id="UP000280881">
    <property type="component" value="Unassembled WGS sequence"/>
</dbReference>
<dbReference type="EMBL" id="RBIE01000001">
    <property type="protein sequence ID" value="RKQ63217.1"/>
    <property type="molecule type" value="Genomic_DNA"/>
</dbReference>
<evidence type="ECO:0000259" key="2">
    <source>
        <dbReference type="Pfam" id="PF05193"/>
    </source>
</evidence>
<sequence length="400" mass="45478">MEVIKLKNGLKVLIKHEKGYPVIAGSLFFPLGCSKDRVGGITLLTLRTAFKGSLNYSPLEFSRIQESTGSPFVPDVSCDYSLVKFQLVSKGRERYFQLLVETLEKPGFREESFQVEKSSLIASIRSKRESSFALAYEEVMKRTYSGHPYSKLPYGTVESVSSLGLDDLKVWFSENFIPEGSILSLCGELKGIEKVLVEFEDFETKPVKLNYFDCQMAESSESVIKREGSQQNFILVALNAPSVEGEDYPTYKLLNTILGEGIGSLLFQELREKRGYAYSTGSLFPTRKSSGRLLVYIGTSPDKEEEVKRELHFLLDNLPEFITDERIRRAKEYFKGSYLLDHELRSKRAWYNGFWEVLGKGYGYDREFVERVLSADREELLRAAGELSKSPRFTVVVKDG</sequence>
<dbReference type="Pfam" id="PF00675">
    <property type="entry name" value="Peptidase_M16"/>
    <property type="match status" value="1"/>
</dbReference>
<dbReference type="OrthoDB" id="9811314at2"/>
<feature type="domain" description="Peptidase M16 C-terminal" evidence="2">
    <location>
        <begin position="164"/>
        <end position="332"/>
    </location>
</feature>
<evidence type="ECO:0000259" key="1">
    <source>
        <dbReference type="Pfam" id="PF00675"/>
    </source>
</evidence>
<dbReference type="PANTHER" id="PTHR11851:SF224">
    <property type="entry name" value="PROCESSING PROTEASE"/>
    <property type="match status" value="1"/>
</dbReference>
<dbReference type="InterPro" id="IPR011249">
    <property type="entry name" value="Metalloenz_LuxS/M16"/>
</dbReference>
<dbReference type="InterPro" id="IPR050361">
    <property type="entry name" value="MPP/UQCRC_Complex"/>
</dbReference>
<comment type="caution">
    <text evidence="3">The sequence shown here is derived from an EMBL/GenBank/DDBJ whole genome shotgun (WGS) entry which is preliminary data.</text>
</comment>
<accession>A0A420W7D0</accession>
<name>A0A420W7D0_9BACT</name>
<protein>
    <submittedName>
        <fullName evidence="3">Putative Zn-dependent peptidase</fullName>
    </submittedName>
</protein>
<dbReference type="Gene3D" id="3.30.830.10">
    <property type="entry name" value="Metalloenzyme, LuxS/M16 peptidase-like"/>
    <property type="match status" value="2"/>
</dbReference>
<dbReference type="Pfam" id="PF05193">
    <property type="entry name" value="Peptidase_M16_C"/>
    <property type="match status" value="1"/>
</dbReference>